<dbReference type="SUPFAM" id="SSF57850">
    <property type="entry name" value="RING/U-box"/>
    <property type="match status" value="1"/>
</dbReference>
<dbReference type="Pfam" id="PF26200">
    <property type="entry name" value="Rcat_RNF216"/>
    <property type="match status" value="1"/>
</dbReference>
<dbReference type="Gene3D" id="3.30.40.10">
    <property type="entry name" value="Zinc/RING finger domain, C3HC4 (zinc finger)"/>
    <property type="match status" value="1"/>
</dbReference>
<evidence type="ECO:0000313" key="6">
    <source>
        <dbReference type="EMBL" id="KAJ7308696.1"/>
    </source>
</evidence>
<dbReference type="PROSITE" id="PS50089">
    <property type="entry name" value="ZF_RING_2"/>
    <property type="match status" value="1"/>
</dbReference>
<comment type="subcellular location">
    <subcellularLocation>
        <location evidence="1">Secreted</location>
    </subcellularLocation>
</comment>
<dbReference type="PANTHER" id="PTHR47763">
    <property type="entry name" value="ALPHA-PROTEIN KINASE VWKA"/>
    <property type="match status" value="1"/>
</dbReference>
<dbReference type="PANTHER" id="PTHR47763:SF1">
    <property type="entry name" value="DUF659 DOMAIN-CONTAINING PROTEIN"/>
    <property type="match status" value="1"/>
</dbReference>
<protein>
    <recommendedName>
        <fullName evidence="5">RING-type domain-containing protein</fullName>
    </recommendedName>
</protein>
<dbReference type="GO" id="GO:0005737">
    <property type="term" value="C:cytoplasm"/>
    <property type="evidence" value="ECO:0007669"/>
    <property type="project" value="TreeGrafter"/>
</dbReference>
<evidence type="ECO:0000313" key="7">
    <source>
        <dbReference type="Proteomes" id="UP001218218"/>
    </source>
</evidence>
<dbReference type="SUPFAM" id="SSF53300">
    <property type="entry name" value="vWA-like"/>
    <property type="match status" value="1"/>
</dbReference>
<dbReference type="InterPro" id="IPR056861">
    <property type="entry name" value="HMCN1-like_VWA"/>
</dbReference>
<evidence type="ECO:0000256" key="3">
    <source>
        <dbReference type="ARBA" id="ARBA00022729"/>
    </source>
</evidence>
<dbReference type="InterPro" id="IPR013083">
    <property type="entry name" value="Znf_RING/FYVE/PHD"/>
</dbReference>
<dbReference type="Gene3D" id="1.20.120.1750">
    <property type="match status" value="1"/>
</dbReference>
<dbReference type="Proteomes" id="UP001218218">
    <property type="component" value="Unassembled WGS sequence"/>
</dbReference>
<proteinExistence type="predicted"/>
<accession>A0AAD6Z6M6</accession>
<keyword evidence="4" id="KW-0862">Zinc</keyword>
<dbReference type="GO" id="GO:0004674">
    <property type="term" value="F:protein serine/threonine kinase activity"/>
    <property type="evidence" value="ECO:0007669"/>
    <property type="project" value="TreeGrafter"/>
</dbReference>
<dbReference type="GO" id="GO:0008270">
    <property type="term" value="F:zinc ion binding"/>
    <property type="evidence" value="ECO:0007669"/>
    <property type="project" value="UniProtKB-KW"/>
</dbReference>
<sequence length="996" mass="108807">MASSEPQQPATYDLLIVTDATASMGEYLDALRASIPEILALAKLSGAFSRLGVLAYKDYSDPPAEIAAWSGWNSPTLPQFVSDLTASGGGDYPEAAKTALIRGLQAVNKNSNTLVLWYADAPPHHMSIQSYQNDVAEAKAFPAGAVDWVKLCHTARRRNCTVFCFTPHSADLNFSSFYVLLAELTGGICITSKATSSALISRLTLGVIMQWMGRATSTLSDVIRSSSAALLRYEHSPRTATPKLTDEGAGSRGYLPPSFHRAVAGTPLRKILKKPLELSNIPLCAATTQLDLGKRFAAPSEGAYRDLVYESLTSIIQTNVACLTYNPVFGQLWRAVCKDTEGRKTTLVNLFSEYVGKIAGAAEKAALRQWLEDSFDQTEEIEKIIKRHCAAATGPTPMVYLDFDADVHVTRTELLEVSRSCYAGVLKKIARVFTHLKLVEPGVTLAPAQRALPLTLPARDFFRLLPHLIVPGTLYPPRAAALTAIIALITAVPFLRDSATSLLATAKGKWLDLEVPENISFDCARFLLSAPEGVVLTAREKRVYEAMRRYRLIELNLDAPVGVRVPWTPRKTRGPGDVKVQCTTCLVRRSVTAMSHERADVCGFCATARLTGYRGDMAKDFPGVEEAESCWVECSSSTCRAQYVVENVPGLKIRPRCYYCRNNLPCPWLECSICTNRVIVPRLYRSGDGKYTCPGCTNAAWADKCIAAEDTTVRILNRENGVAWLGFNNTHKADLAAKTATTIFGGKSCFKLMQALGVEAFGKKPANAAPALLLGHKVLRDTAGTLAQVEARVGSGEVVLASCALCFEEMPAGKLVPACGRTGCTQRVDDGCLKEWYGQNEPGKLLNMMQFTCPFCRRRPTVKTLARYNKQALVLGGLQEAMADRRFLYAWCVDCARAKQAFERTACTEEALPPVSGFKCEICRKPKPPKLRVVICPKSKCGYGLTKISGCNHITCVCGTHVCYACGGGFVLDEIYSHMHLAHGSFYSDDESDDER</sequence>
<feature type="domain" description="RING-type" evidence="5">
    <location>
        <begin position="803"/>
        <end position="857"/>
    </location>
</feature>
<name>A0AAD6Z6M6_9AGAR</name>
<evidence type="ECO:0000259" key="5">
    <source>
        <dbReference type="PROSITE" id="PS50089"/>
    </source>
</evidence>
<dbReference type="InterPro" id="IPR036465">
    <property type="entry name" value="vWFA_dom_sf"/>
</dbReference>
<evidence type="ECO:0000256" key="4">
    <source>
        <dbReference type="PROSITE-ProRule" id="PRU00175"/>
    </source>
</evidence>
<keyword evidence="4" id="KW-0863">Zinc-finger</keyword>
<keyword evidence="4" id="KW-0479">Metal-binding</keyword>
<dbReference type="EMBL" id="JARIHO010000084">
    <property type="protein sequence ID" value="KAJ7308696.1"/>
    <property type="molecule type" value="Genomic_DNA"/>
</dbReference>
<comment type="caution">
    <text evidence="6">The sequence shown here is derived from an EMBL/GenBank/DDBJ whole genome shotgun (WGS) entry which is preliminary data.</text>
</comment>
<dbReference type="Pfam" id="PF25106">
    <property type="entry name" value="VWA_4"/>
    <property type="match status" value="1"/>
</dbReference>
<dbReference type="InterPro" id="IPR052969">
    <property type="entry name" value="Thr-specific_kinase-like"/>
</dbReference>
<evidence type="ECO:0000256" key="1">
    <source>
        <dbReference type="ARBA" id="ARBA00004613"/>
    </source>
</evidence>
<dbReference type="AlphaFoldDB" id="A0AAD6Z6M6"/>
<gene>
    <name evidence="6" type="ORF">DFH08DRAFT_1088391</name>
</gene>
<dbReference type="Gene3D" id="3.40.50.410">
    <property type="entry name" value="von Willebrand factor, type A domain"/>
    <property type="match status" value="1"/>
</dbReference>
<keyword evidence="3" id="KW-0732">Signal</keyword>
<keyword evidence="2" id="KW-0964">Secreted</keyword>
<dbReference type="InterPro" id="IPR001841">
    <property type="entry name" value="Znf_RING"/>
</dbReference>
<organism evidence="6 7">
    <name type="scientific">Mycena albidolilacea</name>
    <dbReference type="NCBI Taxonomy" id="1033008"/>
    <lineage>
        <taxon>Eukaryota</taxon>
        <taxon>Fungi</taxon>
        <taxon>Dikarya</taxon>
        <taxon>Basidiomycota</taxon>
        <taxon>Agaricomycotina</taxon>
        <taxon>Agaricomycetes</taxon>
        <taxon>Agaricomycetidae</taxon>
        <taxon>Agaricales</taxon>
        <taxon>Marasmiineae</taxon>
        <taxon>Mycenaceae</taxon>
        <taxon>Mycena</taxon>
    </lineage>
</organism>
<keyword evidence="7" id="KW-1185">Reference proteome</keyword>
<evidence type="ECO:0000256" key="2">
    <source>
        <dbReference type="ARBA" id="ARBA00022525"/>
    </source>
</evidence>
<reference evidence="6" key="1">
    <citation type="submission" date="2023-03" db="EMBL/GenBank/DDBJ databases">
        <title>Massive genome expansion in bonnet fungi (Mycena s.s.) driven by repeated elements and novel gene families across ecological guilds.</title>
        <authorList>
            <consortium name="Lawrence Berkeley National Laboratory"/>
            <person name="Harder C.B."/>
            <person name="Miyauchi S."/>
            <person name="Viragh M."/>
            <person name="Kuo A."/>
            <person name="Thoen E."/>
            <person name="Andreopoulos B."/>
            <person name="Lu D."/>
            <person name="Skrede I."/>
            <person name="Drula E."/>
            <person name="Henrissat B."/>
            <person name="Morin E."/>
            <person name="Kohler A."/>
            <person name="Barry K."/>
            <person name="LaButti K."/>
            <person name="Morin E."/>
            <person name="Salamov A."/>
            <person name="Lipzen A."/>
            <person name="Mereny Z."/>
            <person name="Hegedus B."/>
            <person name="Baldrian P."/>
            <person name="Stursova M."/>
            <person name="Weitz H."/>
            <person name="Taylor A."/>
            <person name="Grigoriev I.V."/>
            <person name="Nagy L.G."/>
            <person name="Martin F."/>
            <person name="Kauserud H."/>
        </authorList>
    </citation>
    <scope>NUCLEOTIDE SEQUENCE</scope>
    <source>
        <strain evidence="6">CBHHK002</strain>
    </source>
</reference>